<dbReference type="AlphaFoldDB" id="A0AAN7ZMS0"/>
<evidence type="ECO:0000259" key="6">
    <source>
        <dbReference type="PROSITE" id="PS50950"/>
    </source>
</evidence>
<evidence type="ECO:0000256" key="3">
    <source>
        <dbReference type="ARBA" id="ARBA00022833"/>
    </source>
</evidence>
<dbReference type="PROSITE" id="PS50950">
    <property type="entry name" value="ZF_THAP"/>
    <property type="match status" value="1"/>
</dbReference>
<evidence type="ECO:0000313" key="7">
    <source>
        <dbReference type="EMBL" id="KAK5648217.1"/>
    </source>
</evidence>
<protein>
    <recommendedName>
        <fullName evidence="6">THAP-type domain-containing protein</fullName>
    </recommendedName>
</protein>
<keyword evidence="2 5" id="KW-0863">Zinc-finger</keyword>
<feature type="domain" description="THAP-type" evidence="6">
    <location>
        <begin position="1"/>
        <end position="76"/>
    </location>
</feature>
<proteinExistence type="predicted"/>
<keyword evidence="1" id="KW-0479">Metal-binding</keyword>
<evidence type="ECO:0000256" key="5">
    <source>
        <dbReference type="PROSITE-ProRule" id="PRU00309"/>
    </source>
</evidence>
<dbReference type="InterPro" id="IPR006612">
    <property type="entry name" value="THAP_Znf"/>
</dbReference>
<dbReference type="GO" id="GO:0008270">
    <property type="term" value="F:zinc ion binding"/>
    <property type="evidence" value="ECO:0007669"/>
    <property type="project" value="UniProtKB-KW"/>
</dbReference>
<name>A0AAN7ZMS0_9COLE</name>
<keyword evidence="4 5" id="KW-0238">DNA-binding</keyword>
<evidence type="ECO:0000256" key="4">
    <source>
        <dbReference type="ARBA" id="ARBA00023125"/>
    </source>
</evidence>
<sequence>MNSDVYRWCAVPQCNNTSIKTPNKLFIHVPKDKKVRNTWLNLSRRDRQSSNSVIYFCEDHFDVRKIKKSSTIWTNYSMQRTMLNIKQNTDISKFARLIASLKTFSQEYQPKKSKILECKHITKFLSEAPDNIQCSPKSRLQMDFFLFLIF</sequence>
<dbReference type="EMBL" id="JAVRBK010000002">
    <property type="protein sequence ID" value="KAK5648217.1"/>
    <property type="molecule type" value="Genomic_DNA"/>
</dbReference>
<evidence type="ECO:0000313" key="8">
    <source>
        <dbReference type="Proteomes" id="UP001329430"/>
    </source>
</evidence>
<accession>A0AAN7ZMS0</accession>
<dbReference type="Proteomes" id="UP001329430">
    <property type="component" value="Chromosome 2"/>
</dbReference>
<keyword evidence="3" id="KW-0862">Zinc</keyword>
<reference evidence="7 8" key="1">
    <citation type="journal article" date="2024" name="Insects">
        <title>An Improved Chromosome-Level Genome Assembly of the Firefly Pyrocoelia pectoralis.</title>
        <authorList>
            <person name="Fu X."/>
            <person name="Meyer-Rochow V.B."/>
            <person name="Ballantyne L."/>
            <person name="Zhu X."/>
        </authorList>
    </citation>
    <scope>NUCLEOTIDE SEQUENCE [LARGE SCALE GENOMIC DNA]</scope>
    <source>
        <strain evidence="7">XCY_ONT2</strain>
    </source>
</reference>
<dbReference type="Pfam" id="PF05485">
    <property type="entry name" value="THAP"/>
    <property type="match status" value="1"/>
</dbReference>
<dbReference type="SUPFAM" id="SSF57716">
    <property type="entry name" value="Glucocorticoid receptor-like (DNA-binding domain)"/>
    <property type="match status" value="1"/>
</dbReference>
<comment type="caution">
    <text evidence="7">The sequence shown here is derived from an EMBL/GenBank/DDBJ whole genome shotgun (WGS) entry which is preliminary data.</text>
</comment>
<keyword evidence="8" id="KW-1185">Reference proteome</keyword>
<gene>
    <name evidence="7" type="ORF">RI129_003109</name>
</gene>
<dbReference type="GO" id="GO:0003677">
    <property type="term" value="F:DNA binding"/>
    <property type="evidence" value="ECO:0007669"/>
    <property type="project" value="UniProtKB-UniRule"/>
</dbReference>
<evidence type="ECO:0000256" key="2">
    <source>
        <dbReference type="ARBA" id="ARBA00022771"/>
    </source>
</evidence>
<evidence type="ECO:0000256" key="1">
    <source>
        <dbReference type="ARBA" id="ARBA00022723"/>
    </source>
</evidence>
<organism evidence="7 8">
    <name type="scientific">Pyrocoelia pectoralis</name>
    <dbReference type="NCBI Taxonomy" id="417401"/>
    <lineage>
        <taxon>Eukaryota</taxon>
        <taxon>Metazoa</taxon>
        <taxon>Ecdysozoa</taxon>
        <taxon>Arthropoda</taxon>
        <taxon>Hexapoda</taxon>
        <taxon>Insecta</taxon>
        <taxon>Pterygota</taxon>
        <taxon>Neoptera</taxon>
        <taxon>Endopterygota</taxon>
        <taxon>Coleoptera</taxon>
        <taxon>Polyphaga</taxon>
        <taxon>Elateriformia</taxon>
        <taxon>Elateroidea</taxon>
        <taxon>Lampyridae</taxon>
        <taxon>Lampyrinae</taxon>
        <taxon>Pyrocoelia</taxon>
    </lineage>
</organism>